<accession>A0ABZ0RIY7</accession>
<evidence type="ECO:0000313" key="1">
    <source>
        <dbReference type="EMBL" id="WPJ95136.1"/>
    </source>
</evidence>
<reference evidence="1 2" key="1">
    <citation type="submission" date="2023-11" db="EMBL/GenBank/DDBJ databases">
        <title>Coraliomargarita sp. nov., isolated from marine algae.</title>
        <authorList>
            <person name="Lee J.K."/>
            <person name="Baek J.H."/>
            <person name="Kim J.M."/>
            <person name="Choi D.G."/>
            <person name="Jeon C.O."/>
        </authorList>
    </citation>
    <scope>NUCLEOTIDE SEQUENCE [LARGE SCALE GENOMIC DNA]</scope>
    <source>
        <strain evidence="1 2">J2-16</strain>
    </source>
</reference>
<keyword evidence="2" id="KW-1185">Reference proteome</keyword>
<evidence type="ECO:0008006" key="3">
    <source>
        <dbReference type="Google" id="ProtNLM"/>
    </source>
</evidence>
<dbReference type="EMBL" id="CP138858">
    <property type="protein sequence ID" value="WPJ95136.1"/>
    <property type="molecule type" value="Genomic_DNA"/>
</dbReference>
<dbReference type="RefSeq" id="WP_319832029.1">
    <property type="nucleotide sequence ID" value="NZ_CP138858.1"/>
</dbReference>
<organism evidence="1 2">
    <name type="scientific">Coraliomargarita algicola</name>
    <dbReference type="NCBI Taxonomy" id="3092156"/>
    <lineage>
        <taxon>Bacteria</taxon>
        <taxon>Pseudomonadati</taxon>
        <taxon>Verrucomicrobiota</taxon>
        <taxon>Opitutia</taxon>
        <taxon>Puniceicoccales</taxon>
        <taxon>Coraliomargaritaceae</taxon>
        <taxon>Coraliomargarita</taxon>
    </lineage>
</organism>
<protein>
    <recommendedName>
        <fullName evidence="3">ParB/Sulfiredoxin domain-containing protein</fullName>
    </recommendedName>
</protein>
<proteinExistence type="predicted"/>
<dbReference type="Proteomes" id="UP001324993">
    <property type="component" value="Chromosome"/>
</dbReference>
<name>A0ABZ0RIY7_9BACT</name>
<sequence>MQEPNITFTIQTVAVRDILADDYFQHRVSTHDKSVSDLREKIRSGVRFDNVDLLEKPDGKYQIIAGFQQTMATRLELGEDATIQARVYCGLSKAEAMRISVLSNKFNGTPLNRKERRNAVRCLLREDPHMTDAEIHDLTGVSLRTVAYQRGQVPGAETTVRRGRDGKFKSAKPKKTIAGNEVAKVEPQPIESSAKEPDRQLVFGGEFLEPKALAQDENTHISSEKIEIPQLDKGDIGSVPELSTLSKICRMQARELERRADFIEKLNHKSFFTEAELELIRYVAEDAEALESVDSPHWDERSEQLKAVCIFISGLLATDNEELQVVS</sequence>
<evidence type="ECO:0000313" key="2">
    <source>
        <dbReference type="Proteomes" id="UP001324993"/>
    </source>
</evidence>
<gene>
    <name evidence="1" type="ORF">SH580_17060</name>
</gene>